<dbReference type="CDD" id="cd03450">
    <property type="entry name" value="NodN"/>
    <property type="match status" value="1"/>
</dbReference>
<evidence type="ECO:0000256" key="1">
    <source>
        <dbReference type="ARBA" id="ARBA00005254"/>
    </source>
</evidence>
<organism evidence="3 4">
    <name type="scientific">Ferrimicrobium acidiphilum DSM 19497</name>
    <dbReference type="NCBI Taxonomy" id="1121877"/>
    <lineage>
        <taxon>Bacteria</taxon>
        <taxon>Bacillati</taxon>
        <taxon>Actinomycetota</taxon>
        <taxon>Acidimicrobiia</taxon>
        <taxon>Acidimicrobiales</taxon>
        <taxon>Acidimicrobiaceae</taxon>
        <taxon>Ferrimicrobium</taxon>
    </lineage>
</organism>
<dbReference type="Pfam" id="PF01575">
    <property type="entry name" value="MaoC_dehydratas"/>
    <property type="match status" value="1"/>
</dbReference>
<gene>
    <name evidence="3" type="ORF">FEAC_13640</name>
</gene>
<keyword evidence="3" id="KW-0456">Lyase</keyword>
<dbReference type="OrthoDB" id="9801735at2"/>
<dbReference type="InterPro" id="IPR039375">
    <property type="entry name" value="NodN-like"/>
</dbReference>
<dbReference type="STRING" id="1121877.FEAC_13640"/>
<comment type="similarity">
    <text evidence="1">Belongs to the enoyl-CoA hydratase/isomerase family.</text>
</comment>
<evidence type="ECO:0000259" key="2">
    <source>
        <dbReference type="Pfam" id="PF01575"/>
    </source>
</evidence>
<dbReference type="PANTHER" id="PTHR42993">
    <property type="entry name" value="MAOC-LIKE DEHYDRATASE DOMAIN-CONTAINING PROTEIN"/>
    <property type="match status" value="1"/>
</dbReference>
<reference evidence="3 4" key="1">
    <citation type="submission" date="2015-01" db="EMBL/GenBank/DDBJ databases">
        <title>Draft genome of the acidophilic iron oxidizer Ferrimicrobium acidiphilum strain T23.</title>
        <authorList>
            <person name="Poehlein A."/>
            <person name="Eisen S."/>
            <person name="Schloemann M."/>
            <person name="Johnson B.D."/>
            <person name="Daniel R."/>
            <person name="Muehling M."/>
        </authorList>
    </citation>
    <scope>NUCLEOTIDE SEQUENCE [LARGE SCALE GENOMIC DNA]</scope>
    <source>
        <strain evidence="3 4">T23</strain>
    </source>
</reference>
<dbReference type="SUPFAM" id="SSF54637">
    <property type="entry name" value="Thioesterase/thiol ester dehydrase-isomerase"/>
    <property type="match status" value="1"/>
</dbReference>
<dbReference type="PANTHER" id="PTHR42993:SF1">
    <property type="entry name" value="MAOC-LIKE DEHYDRATASE DOMAIN-CONTAINING PROTEIN"/>
    <property type="match status" value="1"/>
</dbReference>
<feature type="domain" description="MaoC-like" evidence="2">
    <location>
        <begin position="15"/>
        <end position="131"/>
    </location>
</feature>
<sequence length="151" mass="16181">MPTPVHGVEGLKQLVGVDLGFTPYRTISQERIDTFADATDDHQWIHVDTEAAKKGPFGTTIAHGFLTLSLVSAMLPEVLSVDGVSMGVNYGANRVRFPSPVPVDSRVRLGATVAEVTDVAGGVQVQVNVTIEVEGAPKPSMVAEILFRYYS</sequence>
<dbReference type="InterPro" id="IPR002539">
    <property type="entry name" value="MaoC-like_dom"/>
</dbReference>
<protein>
    <submittedName>
        <fullName evidence="3">Putative enoyl-CoA hydratase 1</fullName>
        <ecNumber evidence="3">4.2.1.17</ecNumber>
    </submittedName>
</protein>
<name>A0A0D8FX69_9ACTN</name>
<dbReference type="EMBL" id="JXUW01000010">
    <property type="protein sequence ID" value="KJE76862.1"/>
    <property type="molecule type" value="Genomic_DNA"/>
</dbReference>
<dbReference type="GO" id="GO:0004300">
    <property type="term" value="F:enoyl-CoA hydratase activity"/>
    <property type="evidence" value="ECO:0007669"/>
    <property type="project" value="UniProtKB-EC"/>
</dbReference>
<dbReference type="AlphaFoldDB" id="A0A0D8FX69"/>
<dbReference type="RefSeq" id="WP_035390642.1">
    <property type="nucleotide sequence ID" value="NZ_JQKF01000028.1"/>
</dbReference>
<evidence type="ECO:0000313" key="4">
    <source>
        <dbReference type="Proteomes" id="UP000032336"/>
    </source>
</evidence>
<dbReference type="InterPro" id="IPR029069">
    <property type="entry name" value="HotDog_dom_sf"/>
</dbReference>
<dbReference type="eggNOG" id="COG2030">
    <property type="taxonomic scope" value="Bacteria"/>
</dbReference>
<keyword evidence="4" id="KW-1185">Reference proteome</keyword>
<dbReference type="GeneID" id="78372574"/>
<comment type="caution">
    <text evidence="3">The sequence shown here is derived from an EMBL/GenBank/DDBJ whole genome shotgun (WGS) entry which is preliminary data.</text>
</comment>
<evidence type="ECO:0000313" key="3">
    <source>
        <dbReference type="EMBL" id="KJE76862.1"/>
    </source>
</evidence>
<dbReference type="Gene3D" id="3.10.129.10">
    <property type="entry name" value="Hotdog Thioesterase"/>
    <property type="match status" value="1"/>
</dbReference>
<proteinExistence type="inferred from homology"/>
<dbReference type="PATRIC" id="fig|1121877.4.peg.1494"/>
<accession>A0A0D8FX69</accession>
<dbReference type="Proteomes" id="UP000032336">
    <property type="component" value="Unassembled WGS sequence"/>
</dbReference>
<dbReference type="EC" id="4.2.1.17" evidence="3"/>